<dbReference type="EMBL" id="GBXM01097413">
    <property type="protein sequence ID" value="JAH11164.1"/>
    <property type="molecule type" value="Transcribed_RNA"/>
</dbReference>
<accession>A0A0E9PYT4</accession>
<evidence type="ECO:0000313" key="1">
    <source>
        <dbReference type="EMBL" id="JAH09766.1"/>
    </source>
</evidence>
<organism evidence="1">
    <name type="scientific">Anguilla anguilla</name>
    <name type="common">European freshwater eel</name>
    <name type="synonym">Muraena anguilla</name>
    <dbReference type="NCBI Taxonomy" id="7936"/>
    <lineage>
        <taxon>Eukaryota</taxon>
        <taxon>Metazoa</taxon>
        <taxon>Chordata</taxon>
        <taxon>Craniata</taxon>
        <taxon>Vertebrata</taxon>
        <taxon>Euteleostomi</taxon>
        <taxon>Actinopterygii</taxon>
        <taxon>Neopterygii</taxon>
        <taxon>Teleostei</taxon>
        <taxon>Anguilliformes</taxon>
        <taxon>Anguillidae</taxon>
        <taxon>Anguilla</taxon>
    </lineage>
</organism>
<name>A0A0E9PYT4_ANGAN</name>
<dbReference type="EMBL" id="GBXM01091176">
    <property type="protein sequence ID" value="JAH17401.1"/>
    <property type="molecule type" value="Transcribed_RNA"/>
</dbReference>
<proteinExistence type="predicted"/>
<protein>
    <submittedName>
        <fullName evidence="1">Uncharacterized protein</fullName>
    </submittedName>
</protein>
<reference evidence="1" key="1">
    <citation type="submission" date="2014-11" db="EMBL/GenBank/DDBJ databases">
        <authorList>
            <person name="Amaro Gonzalez C."/>
        </authorList>
    </citation>
    <scope>NUCLEOTIDE SEQUENCE</scope>
</reference>
<dbReference type="EMBL" id="GBXM01098811">
    <property type="protein sequence ID" value="JAH09766.1"/>
    <property type="molecule type" value="Transcribed_RNA"/>
</dbReference>
<sequence>MQSLPSAKSSSITLWLNTQASKLVNRW</sequence>
<dbReference type="AlphaFoldDB" id="A0A0E9PYT4"/>
<reference evidence="1" key="2">
    <citation type="journal article" date="2015" name="Fish Shellfish Immunol.">
        <title>Early steps in the European eel (Anguilla anguilla)-Vibrio vulnificus interaction in the gills: Role of the RtxA13 toxin.</title>
        <authorList>
            <person name="Callol A."/>
            <person name="Pajuelo D."/>
            <person name="Ebbesson L."/>
            <person name="Teles M."/>
            <person name="MacKenzie S."/>
            <person name="Amaro C."/>
        </authorList>
    </citation>
    <scope>NUCLEOTIDE SEQUENCE</scope>
</reference>